<sequence length="75" mass="8743">MTYCFTNAKTAYNIVLPEIKLTNLFKDTLYAQLSYDGIIITFFYLDSIIVNLNFYSTDNDKKIGFQNQSLKKIKL</sequence>
<dbReference type="Proteomes" id="UP000464657">
    <property type="component" value="Chromosome"/>
</dbReference>
<evidence type="ECO:0000313" key="1">
    <source>
        <dbReference type="EMBL" id="QHI37077.1"/>
    </source>
</evidence>
<reference evidence="1 2" key="1">
    <citation type="journal article" date="2013" name="Int. J. Syst. Evol. Microbiol.">
        <title>Kordia antarctica sp. nov., isolated from Antarctic seawater.</title>
        <authorList>
            <person name="Baek K."/>
            <person name="Choi A."/>
            <person name="Kang I."/>
            <person name="Lee K."/>
            <person name="Cho J.C."/>
        </authorList>
    </citation>
    <scope>NUCLEOTIDE SEQUENCE [LARGE SCALE GENOMIC DNA]</scope>
    <source>
        <strain evidence="1 2">IMCC3317</strain>
    </source>
</reference>
<keyword evidence="2" id="KW-1185">Reference proteome</keyword>
<name>A0A7L4ZKT0_9FLAO</name>
<accession>A0A7L4ZKT0</accession>
<organism evidence="1 2">
    <name type="scientific">Kordia antarctica</name>
    <dbReference type="NCBI Taxonomy" id="1218801"/>
    <lineage>
        <taxon>Bacteria</taxon>
        <taxon>Pseudomonadati</taxon>
        <taxon>Bacteroidota</taxon>
        <taxon>Flavobacteriia</taxon>
        <taxon>Flavobacteriales</taxon>
        <taxon>Flavobacteriaceae</taxon>
        <taxon>Kordia</taxon>
    </lineage>
</organism>
<dbReference type="KEGG" id="kan:IMCC3317_24550"/>
<gene>
    <name evidence="1" type="ORF">IMCC3317_24550</name>
</gene>
<proteinExistence type="predicted"/>
<dbReference type="AlphaFoldDB" id="A0A7L4ZKT0"/>
<dbReference type="EMBL" id="CP019288">
    <property type="protein sequence ID" value="QHI37077.1"/>
    <property type="molecule type" value="Genomic_DNA"/>
</dbReference>
<protein>
    <submittedName>
        <fullName evidence="1">Uncharacterized protein</fullName>
    </submittedName>
</protein>
<evidence type="ECO:0000313" key="2">
    <source>
        <dbReference type="Proteomes" id="UP000464657"/>
    </source>
</evidence>